<keyword evidence="3" id="KW-1185">Reference proteome</keyword>
<dbReference type="SMART" id="SM01234">
    <property type="entry name" value="Haemolytic"/>
    <property type="match status" value="1"/>
</dbReference>
<accession>A0A5M6ZP03</accession>
<dbReference type="HAMAP" id="MF_00386">
    <property type="entry name" value="UPF0161_YidD"/>
    <property type="match status" value="1"/>
</dbReference>
<sequence length="143" mass="16034">MQAWTLWRRAVCAHHEPDKHHRTAISDGPTSSPEAICHASRRGWRDVSRWPSHAGLLMIGAYKLILSPVFYMLGARCRHEPSCSAYAADAIRAQGLWRGFWLASGRIMRCRPGGTWGVDPAPGDKADAPWWRIWAFRGAAEGE</sequence>
<dbReference type="PANTHER" id="PTHR33383:SF1">
    <property type="entry name" value="MEMBRANE PROTEIN INSERTION EFFICIENCY FACTOR-RELATED"/>
    <property type="match status" value="1"/>
</dbReference>
<comment type="caution">
    <text evidence="2">The sequence shown here is derived from an EMBL/GenBank/DDBJ whole genome shotgun (WGS) entry which is preliminary data.</text>
</comment>
<dbReference type="AlphaFoldDB" id="A0A5M6ZP03"/>
<comment type="function">
    <text evidence="1">Could be involved in insertion of integral membrane proteins into the membrane.</text>
</comment>
<comment type="similarity">
    <text evidence="1">Belongs to the UPF0161 family.</text>
</comment>
<evidence type="ECO:0000256" key="1">
    <source>
        <dbReference type="HAMAP-Rule" id="MF_00386"/>
    </source>
</evidence>
<keyword evidence="1" id="KW-1003">Cell membrane</keyword>
<dbReference type="NCBIfam" id="TIGR00278">
    <property type="entry name" value="membrane protein insertion efficiency factor YidD"/>
    <property type="match status" value="1"/>
</dbReference>
<dbReference type="PANTHER" id="PTHR33383">
    <property type="entry name" value="MEMBRANE PROTEIN INSERTION EFFICIENCY FACTOR-RELATED"/>
    <property type="match status" value="1"/>
</dbReference>
<dbReference type="Pfam" id="PF01809">
    <property type="entry name" value="YidD"/>
    <property type="match status" value="1"/>
</dbReference>
<evidence type="ECO:0000313" key="2">
    <source>
        <dbReference type="EMBL" id="KAA5805447.1"/>
    </source>
</evidence>
<keyword evidence="1" id="KW-0472">Membrane</keyword>
<protein>
    <recommendedName>
        <fullName evidence="1">Putative membrane protein insertion efficiency factor</fullName>
    </recommendedName>
</protein>
<dbReference type="EMBL" id="VWOJ01000001">
    <property type="protein sequence ID" value="KAA5805447.1"/>
    <property type="molecule type" value="Genomic_DNA"/>
</dbReference>
<dbReference type="InterPro" id="IPR002696">
    <property type="entry name" value="Membr_insert_effic_factor_YidD"/>
</dbReference>
<proteinExistence type="inferred from homology"/>
<name>A0A5M6ZP03_9PROT</name>
<comment type="subcellular location">
    <subcellularLocation>
        <location evidence="1">Cell membrane</location>
        <topology evidence="1">Peripheral membrane protein</topology>
        <orientation evidence="1">Cytoplasmic side</orientation>
    </subcellularLocation>
</comment>
<gene>
    <name evidence="2" type="primary">yidD</name>
    <name evidence="2" type="ORF">F1654_05575</name>
</gene>
<reference evidence="2 3" key="1">
    <citation type="submission" date="2019-09" db="EMBL/GenBank/DDBJ databases">
        <authorList>
            <person name="Kevbrin V."/>
            <person name="Grouzdev D.S."/>
        </authorList>
    </citation>
    <scope>NUCLEOTIDE SEQUENCE [LARGE SCALE GENOMIC DNA]</scope>
    <source>
        <strain evidence="2 3">G-192</strain>
    </source>
</reference>
<dbReference type="Proteomes" id="UP000325122">
    <property type="component" value="Unassembled WGS sequence"/>
</dbReference>
<evidence type="ECO:0000313" key="3">
    <source>
        <dbReference type="Proteomes" id="UP000325122"/>
    </source>
</evidence>
<dbReference type="GO" id="GO:0005886">
    <property type="term" value="C:plasma membrane"/>
    <property type="evidence" value="ECO:0007669"/>
    <property type="project" value="UniProtKB-SubCell"/>
</dbReference>
<organism evidence="2 3">
    <name type="scientific">Alkalicaulis satelles</name>
    <dbReference type="NCBI Taxonomy" id="2609175"/>
    <lineage>
        <taxon>Bacteria</taxon>
        <taxon>Pseudomonadati</taxon>
        <taxon>Pseudomonadota</taxon>
        <taxon>Alphaproteobacteria</taxon>
        <taxon>Maricaulales</taxon>
        <taxon>Maricaulaceae</taxon>
        <taxon>Alkalicaulis</taxon>
    </lineage>
</organism>